<feature type="region of interest" description="Disordered" evidence="4">
    <location>
        <begin position="44"/>
        <end position="128"/>
    </location>
</feature>
<evidence type="ECO:0000256" key="3">
    <source>
        <dbReference type="ARBA" id="ARBA00022946"/>
    </source>
</evidence>
<dbReference type="AlphaFoldDB" id="A0A2Z7D1N4"/>
<name>A0A2Z7D1N4_9LAMI</name>
<dbReference type="InterPro" id="IPR006843">
    <property type="entry name" value="PAP/fibrillin_dom"/>
</dbReference>
<evidence type="ECO:0000313" key="7">
    <source>
        <dbReference type="Proteomes" id="UP000250235"/>
    </source>
</evidence>
<dbReference type="GO" id="GO:0009536">
    <property type="term" value="C:plastid"/>
    <property type="evidence" value="ECO:0007669"/>
    <property type="project" value="UniProtKB-SubCell"/>
</dbReference>
<evidence type="ECO:0000313" key="6">
    <source>
        <dbReference type="EMBL" id="KZV53273.1"/>
    </source>
</evidence>
<feature type="compositionally biased region" description="Low complexity" evidence="4">
    <location>
        <begin position="104"/>
        <end position="114"/>
    </location>
</feature>
<gene>
    <name evidence="6" type="ORF">F511_07567</name>
</gene>
<keyword evidence="2" id="KW-0934">Plastid</keyword>
<dbReference type="Pfam" id="PF04755">
    <property type="entry name" value="PAP_fibrillin"/>
    <property type="match status" value="1"/>
</dbReference>
<evidence type="ECO:0000256" key="4">
    <source>
        <dbReference type="SAM" id="MobiDB-lite"/>
    </source>
</evidence>
<sequence length="353" mass="37860">MSLLLNSHPSLLSNLFPKFILNSPKPSSSICFAPKIKSKFPTRSSYNFSSYDPTDPPSKPDVSAGSGPENPSVVDEWGEKSGPEPEPTSKIFGTDPPIDDDEWGGSAASSGNGSPAVNDGTGGNGVEDERLRDLKRALVDTVYGSEFGFRVSSEVRAETLELVSQLEAANPNPSPVECPELLGGNWVLVFTAFSELVPLLAANSIPFVKVEKIGQSIDTRGLTIENSTTFSTPTSNLSFSALASFEIQSPSRIQEGSLNPPEIKSTVDLPESINIFGQNINISFVQQFLNPLQNAVAGIARAISGQSPLKIPIRGGQTKSWLLTTYLDKEFRISRGDGGLFVLVKEGSPLLDW</sequence>
<dbReference type="Proteomes" id="UP000250235">
    <property type="component" value="Unassembled WGS sequence"/>
</dbReference>
<evidence type="ECO:0000256" key="1">
    <source>
        <dbReference type="ARBA" id="ARBA00004474"/>
    </source>
</evidence>
<keyword evidence="3" id="KW-0809">Transit peptide</keyword>
<dbReference type="PANTHER" id="PTHR31906">
    <property type="entry name" value="PLASTID-LIPID-ASSOCIATED PROTEIN 4, CHLOROPLASTIC-RELATED"/>
    <property type="match status" value="1"/>
</dbReference>
<keyword evidence="7" id="KW-1185">Reference proteome</keyword>
<accession>A0A2Z7D1N4</accession>
<organism evidence="6 7">
    <name type="scientific">Dorcoceras hygrometricum</name>
    <dbReference type="NCBI Taxonomy" id="472368"/>
    <lineage>
        <taxon>Eukaryota</taxon>
        <taxon>Viridiplantae</taxon>
        <taxon>Streptophyta</taxon>
        <taxon>Embryophyta</taxon>
        <taxon>Tracheophyta</taxon>
        <taxon>Spermatophyta</taxon>
        <taxon>Magnoliopsida</taxon>
        <taxon>eudicotyledons</taxon>
        <taxon>Gunneridae</taxon>
        <taxon>Pentapetalae</taxon>
        <taxon>asterids</taxon>
        <taxon>lamiids</taxon>
        <taxon>Lamiales</taxon>
        <taxon>Gesneriaceae</taxon>
        <taxon>Didymocarpoideae</taxon>
        <taxon>Trichosporeae</taxon>
        <taxon>Loxocarpinae</taxon>
        <taxon>Dorcoceras</taxon>
    </lineage>
</organism>
<proteinExistence type="predicted"/>
<comment type="subcellular location">
    <subcellularLocation>
        <location evidence="1">Plastid</location>
    </subcellularLocation>
</comment>
<feature type="domain" description="Plastid lipid-associated protein/fibrillin conserved" evidence="5">
    <location>
        <begin position="133"/>
        <end position="343"/>
    </location>
</feature>
<evidence type="ECO:0000256" key="2">
    <source>
        <dbReference type="ARBA" id="ARBA00022640"/>
    </source>
</evidence>
<reference evidence="6 7" key="1">
    <citation type="journal article" date="2015" name="Proc. Natl. Acad. Sci. U.S.A.">
        <title>The resurrection genome of Boea hygrometrica: A blueprint for survival of dehydration.</title>
        <authorList>
            <person name="Xiao L."/>
            <person name="Yang G."/>
            <person name="Zhang L."/>
            <person name="Yang X."/>
            <person name="Zhao S."/>
            <person name="Ji Z."/>
            <person name="Zhou Q."/>
            <person name="Hu M."/>
            <person name="Wang Y."/>
            <person name="Chen M."/>
            <person name="Xu Y."/>
            <person name="Jin H."/>
            <person name="Xiao X."/>
            <person name="Hu G."/>
            <person name="Bao F."/>
            <person name="Hu Y."/>
            <person name="Wan P."/>
            <person name="Li L."/>
            <person name="Deng X."/>
            <person name="Kuang T."/>
            <person name="Xiang C."/>
            <person name="Zhu J.K."/>
            <person name="Oliver M.J."/>
            <person name="He Y."/>
        </authorList>
    </citation>
    <scope>NUCLEOTIDE SEQUENCE [LARGE SCALE GENOMIC DNA]</scope>
    <source>
        <strain evidence="7">cv. XS01</strain>
    </source>
</reference>
<dbReference type="InterPro" id="IPR039633">
    <property type="entry name" value="PAP"/>
</dbReference>
<dbReference type="EMBL" id="KQ990519">
    <property type="protein sequence ID" value="KZV53273.1"/>
    <property type="molecule type" value="Genomic_DNA"/>
</dbReference>
<evidence type="ECO:0000259" key="5">
    <source>
        <dbReference type="Pfam" id="PF04755"/>
    </source>
</evidence>
<dbReference type="OrthoDB" id="498392at2759"/>
<protein>
    <submittedName>
        <fullName evidence="6">Plastoglobulin-1, chloroplastic-like</fullName>
    </submittedName>
</protein>